<dbReference type="Gene3D" id="3.40.50.2000">
    <property type="entry name" value="Glycogen Phosphorylase B"/>
    <property type="match status" value="2"/>
</dbReference>
<evidence type="ECO:0000313" key="4">
    <source>
        <dbReference type="Proteomes" id="UP000244956"/>
    </source>
</evidence>
<comment type="similarity">
    <text evidence="1">Belongs to the UDP-N-acetylglucosamine 2-epimerase family.</text>
</comment>
<feature type="domain" description="UDP-N-acetylglucosamine 2-epimerase" evidence="2">
    <location>
        <begin position="23"/>
        <end position="362"/>
    </location>
</feature>
<dbReference type="InterPro" id="IPR029767">
    <property type="entry name" value="WecB-like"/>
</dbReference>
<dbReference type="PANTHER" id="PTHR43174">
    <property type="entry name" value="UDP-N-ACETYLGLUCOSAMINE 2-EPIMERASE"/>
    <property type="match status" value="1"/>
</dbReference>
<dbReference type="Proteomes" id="UP000244956">
    <property type="component" value="Unassembled WGS sequence"/>
</dbReference>
<dbReference type="EMBL" id="QEWP01000021">
    <property type="protein sequence ID" value="PWD97984.1"/>
    <property type="molecule type" value="Genomic_DNA"/>
</dbReference>
<dbReference type="NCBIfam" id="TIGR00236">
    <property type="entry name" value="wecB"/>
    <property type="match status" value="1"/>
</dbReference>
<dbReference type="PANTHER" id="PTHR43174:SF1">
    <property type="entry name" value="UDP-N-ACETYLGLUCOSAMINE 2-EPIMERASE"/>
    <property type="match status" value="1"/>
</dbReference>
<name>A0A2U2B4M2_9BACT</name>
<comment type="caution">
    <text evidence="3">The sequence shown here is derived from an EMBL/GenBank/DDBJ whole genome shotgun (WGS) entry which is preliminary data.</text>
</comment>
<keyword evidence="1" id="KW-0413">Isomerase</keyword>
<evidence type="ECO:0000313" key="3">
    <source>
        <dbReference type="EMBL" id="PWD97984.1"/>
    </source>
</evidence>
<evidence type="ECO:0000259" key="2">
    <source>
        <dbReference type="Pfam" id="PF02350"/>
    </source>
</evidence>
<protein>
    <submittedName>
        <fullName evidence="3">UDP-N-acetylglucosamine 2-epimerase (Non-hydrolyzing)</fullName>
    </submittedName>
</protein>
<dbReference type="OrthoDB" id="9803238at2"/>
<dbReference type="SUPFAM" id="SSF53756">
    <property type="entry name" value="UDP-Glycosyltransferase/glycogen phosphorylase"/>
    <property type="match status" value="1"/>
</dbReference>
<reference evidence="3 4" key="1">
    <citation type="submission" date="2018-05" db="EMBL/GenBank/DDBJ databases">
        <title>Marinilabilia rubrum sp. nov., isolated from saltern sediment.</title>
        <authorList>
            <person name="Zhang R."/>
        </authorList>
    </citation>
    <scope>NUCLEOTIDE SEQUENCE [LARGE SCALE GENOMIC DNA]</scope>
    <source>
        <strain evidence="3 4">WTE16</strain>
    </source>
</reference>
<sequence>MQKIILVAGARPNFVKIAPLWRAFSKYENVETVLVHTGQHYDDTMSRVFFEDLGLPQPQYNLDVRSGTHAKQTAAIMSGFDDVIAQVNPDDVVVTGDVNSTFACAIVAVKLGVRTSHIEAGLRSFDRSMPEEINRIATDAISDLLFVSEKSGMQNLKKEGVADEKVHFVGNVMIDSMAFAQPSIENSGVLTDLELENQVYALVTIHRPSNVDDFERFKNVVDWLFELSRQITLIFPMHPRSLSQFNKLMKEKAPHSDPGSRLRIIPPQRYVDFQRLLKSAKFVITDSGGLQEESTWLGVPCVTLRKNTERPVTIEKGTNILAGENLVMANNAVQDCLNRKVHTGELPDLWDGLAARRIAKILVRR</sequence>
<evidence type="ECO:0000256" key="1">
    <source>
        <dbReference type="RuleBase" id="RU003513"/>
    </source>
</evidence>
<dbReference type="AlphaFoldDB" id="A0A2U2B4M2"/>
<proteinExistence type="inferred from homology"/>
<dbReference type="Pfam" id="PF02350">
    <property type="entry name" value="Epimerase_2"/>
    <property type="match status" value="1"/>
</dbReference>
<keyword evidence="4" id="KW-1185">Reference proteome</keyword>
<dbReference type="CDD" id="cd03786">
    <property type="entry name" value="GTB_UDP-GlcNAc_2-Epimerase"/>
    <property type="match status" value="1"/>
</dbReference>
<dbReference type="RefSeq" id="WP_109265887.1">
    <property type="nucleotide sequence ID" value="NZ_QEWP01000021.1"/>
</dbReference>
<dbReference type="InterPro" id="IPR003331">
    <property type="entry name" value="UDP_GlcNAc_Epimerase_2_dom"/>
</dbReference>
<dbReference type="GO" id="GO:0016853">
    <property type="term" value="F:isomerase activity"/>
    <property type="evidence" value="ECO:0007669"/>
    <property type="project" value="UniProtKB-KW"/>
</dbReference>
<organism evidence="3 4">
    <name type="scientific">Marinilabilia rubra</name>
    <dbReference type="NCBI Taxonomy" id="2162893"/>
    <lineage>
        <taxon>Bacteria</taxon>
        <taxon>Pseudomonadati</taxon>
        <taxon>Bacteroidota</taxon>
        <taxon>Bacteroidia</taxon>
        <taxon>Marinilabiliales</taxon>
        <taxon>Marinilabiliaceae</taxon>
        <taxon>Marinilabilia</taxon>
    </lineage>
</organism>
<accession>A0A2U2B4M2</accession>
<gene>
    <name evidence="3" type="ORF">DDZ16_18100</name>
</gene>